<evidence type="ECO:0000256" key="2">
    <source>
        <dbReference type="ARBA" id="ARBA00022695"/>
    </source>
</evidence>
<keyword evidence="4" id="KW-0255">Endonuclease</keyword>
<proteinExistence type="predicted"/>
<comment type="caution">
    <text evidence="8">The sequence shown here is derived from an EMBL/GenBank/DDBJ whole genome shotgun (WGS) entry which is preliminary data.</text>
</comment>
<sequence length="297" mass="34098">MTQESIKAYEKIKKALTEAPLLLIPDWNITFKLYIDAYGDGLGEALHQVQIIDDKPTEGLVCYISRQIKPKEARYGASQMECLCLVWALEKLHYYLDGSGFEVITDCNAVKSLLNMKTPNRHMLRWQIAIQEYRGNMTIVHKAGNIHKNADGLSRWALANTPDNPAYVPLEAEPQIPIEGINITDIGTEFFEEVRESYKQDKNFHILTSLLDKDCKNTSLVNALDEVWRNSYSEGRFHLLDGIIYHRTKHSCVMTLCSRLTINTILHECHDSIYYGHPSEDRTLELCMVAILEKRNH</sequence>
<evidence type="ECO:0000256" key="5">
    <source>
        <dbReference type="ARBA" id="ARBA00022801"/>
    </source>
</evidence>
<keyword evidence="6" id="KW-0695">RNA-directed DNA polymerase</keyword>
<dbReference type="Pfam" id="PF17917">
    <property type="entry name" value="RT_RNaseH"/>
    <property type="match status" value="1"/>
</dbReference>
<keyword evidence="2" id="KW-0548">Nucleotidyltransferase</keyword>
<dbReference type="CDD" id="cd09274">
    <property type="entry name" value="RNase_HI_RT_Ty3"/>
    <property type="match status" value="1"/>
</dbReference>
<evidence type="ECO:0000259" key="7">
    <source>
        <dbReference type="Pfam" id="PF17917"/>
    </source>
</evidence>
<evidence type="ECO:0000256" key="4">
    <source>
        <dbReference type="ARBA" id="ARBA00022759"/>
    </source>
</evidence>
<keyword evidence="1" id="KW-0808">Transferase</keyword>
<dbReference type="GO" id="GO:0003964">
    <property type="term" value="F:RNA-directed DNA polymerase activity"/>
    <property type="evidence" value="ECO:0007669"/>
    <property type="project" value="UniProtKB-KW"/>
</dbReference>
<gene>
    <name evidence="8" type="ORF">O181_048960</name>
</gene>
<dbReference type="InterPro" id="IPR041373">
    <property type="entry name" value="RT_RNaseH"/>
</dbReference>
<evidence type="ECO:0000256" key="1">
    <source>
        <dbReference type="ARBA" id="ARBA00022679"/>
    </source>
</evidence>
<evidence type="ECO:0000256" key="3">
    <source>
        <dbReference type="ARBA" id="ARBA00022722"/>
    </source>
</evidence>
<organism evidence="8 9">
    <name type="scientific">Austropuccinia psidii MF-1</name>
    <dbReference type="NCBI Taxonomy" id="1389203"/>
    <lineage>
        <taxon>Eukaryota</taxon>
        <taxon>Fungi</taxon>
        <taxon>Dikarya</taxon>
        <taxon>Basidiomycota</taxon>
        <taxon>Pucciniomycotina</taxon>
        <taxon>Pucciniomycetes</taxon>
        <taxon>Pucciniales</taxon>
        <taxon>Sphaerophragmiaceae</taxon>
        <taxon>Austropuccinia</taxon>
    </lineage>
</organism>
<keyword evidence="5" id="KW-0378">Hydrolase</keyword>
<dbReference type="OrthoDB" id="2507171at2759"/>
<evidence type="ECO:0000313" key="8">
    <source>
        <dbReference type="EMBL" id="MBW0509245.1"/>
    </source>
</evidence>
<dbReference type="EMBL" id="AVOT02020842">
    <property type="protein sequence ID" value="MBW0509245.1"/>
    <property type="molecule type" value="Genomic_DNA"/>
</dbReference>
<dbReference type="GO" id="GO:0016787">
    <property type="term" value="F:hydrolase activity"/>
    <property type="evidence" value="ECO:0007669"/>
    <property type="project" value="UniProtKB-KW"/>
</dbReference>
<accession>A0A9Q3HPM5</accession>
<dbReference type="PANTHER" id="PTHR37984:SF5">
    <property type="entry name" value="PROTEIN NYNRIN-LIKE"/>
    <property type="match status" value="1"/>
</dbReference>
<reference evidence="8" key="1">
    <citation type="submission" date="2021-03" db="EMBL/GenBank/DDBJ databases">
        <title>Draft genome sequence of rust myrtle Austropuccinia psidii MF-1, a brazilian biotype.</title>
        <authorList>
            <person name="Quecine M.C."/>
            <person name="Pachon D.M.R."/>
            <person name="Bonatelli M.L."/>
            <person name="Correr F.H."/>
            <person name="Franceschini L.M."/>
            <person name="Leite T.F."/>
            <person name="Margarido G.R.A."/>
            <person name="Almeida C.A."/>
            <person name="Ferrarezi J.A."/>
            <person name="Labate C.A."/>
        </authorList>
    </citation>
    <scope>NUCLEOTIDE SEQUENCE</scope>
    <source>
        <strain evidence="8">MF-1</strain>
    </source>
</reference>
<protein>
    <recommendedName>
        <fullName evidence="7">Reverse transcriptase RNase H-like domain-containing protein</fullName>
    </recommendedName>
</protein>
<keyword evidence="9" id="KW-1185">Reference proteome</keyword>
<dbReference type="AlphaFoldDB" id="A0A9Q3HPM5"/>
<dbReference type="GO" id="GO:0004519">
    <property type="term" value="F:endonuclease activity"/>
    <property type="evidence" value="ECO:0007669"/>
    <property type="project" value="UniProtKB-KW"/>
</dbReference>
<evidence type="ECO:0000256" key="6">
    <source>
        <dbReference type="ARBA" id="ARBA00022918"/>
    </source>
</evidence>
<dbReference type="Proteomes" id="UP000765509">
    <property type="component" value="Unassembled WGS sequence"/>
</dbReference>
<evidence type="ECO:0000313" key="9">
    <source>
        <dbReference type="Proteomes" id="UP000765509"/>
    </source>
</evidence>
<dbReference type="InterPro" id="IPR043502">
    <property type="entry name" value="DNA/RNA_pol_sf"/>
</dbReference>
<name>A0A9Q3HPM5_9BASI</name>
<keyword evidence="3" id="KW-0540">Nuclease</keyword>
<dbReference type="SUPFAM" id="SSF56672">
    <property type="entry name" value="DNA/RNA polymerases"/>
    <property type="match status" value="1"/>
</dbReference>
<feature type="domain" description="Reverse transcriptase RNase H-like" evidence="7">
    <location>
        <begin position="28"/>
        <end position="133"/>
    </location>
</feature>
<dbReference type="PANTHER" id="PTHR37984">
    <property type="entry name" value="PROTEIN CBG26694"/>
    <property type="match status" value="1"/>
</dbReference>
<dbReference type="InterPro" id="IPR050951">
    <property type="entry name" value="Retrovirus_Pol_polyprotein"/>
</dbReference>